<dbReference type="InterPro" id="IPR026899">
    <property type="entry name" value="FKS1-like_dom1"/>
</dbReference>
<evidence type="ECO:0000256" key="2">
    <source>
        <dbReference type="ARBA" id="ARBA00023136"/>
    </source>
</evidence>
<dbReference type="InterPro" id="IPR023175">
    <property type="entry name" value="Vta1/CALS_N_sf"/>
</dbReference>
<name>A0A151SBS9_CAJCA</name>
<dbReference type="AlphaFoldDB" id="A0A151SBS9"/>
<dbReference type="SMART" id="SM01205">
    <property type="entry name" value="FKS1_dom1"/>
    <property type="match status" value="1"/>
</dbReference>
<reference evidence="4" key="1">
    <citation type="journal article" date="2012" name="Nat. Biotechnol.">
        <title>Draft genome sequence of pigeonpea (Cajanus cajan), an orphan legume crop of resource-poor farmers.</title>
        <authorList>
            <person name="Varshney R.K."/>
            <person name="Chen W."/>
            <person name="Li Y."/>
            <person name="Bharti A.K."/>
            <person name="Saxena R.K."/>
            <person name="Schlueter J.A."/>
            <person name="Donoghue M.T."/>
            <person name="Azam S."/>
            <person name="Fan G."/>
            <person name="Whaley A.M."/>
            <person name="Farmer A.D."/>
            <person name="Sheridan J."/>
            <person name="Iwata A."/>
            <person name="Tuteja R."/>
            <person name="Penmetsa R.V."/>
            <person name="Wu W."/>
            <person name="Upadhyaya H.D."/>
            <person name="Yang S.P."/>
            <person name="Shah T."/>
            <person name="Saxena K.B."/>
            <person name="Michael T."/>
            <person name="McCombie W.R."/>
            <person name="Yang B."/>
            <person name="Zhang G."/>
            <person name="Yang H."/>
            <person name="Wang J."/>
            <person name="Spillane C."/>
            <person name="Cook D.R."/>
            <person name="May G.D."/>
            <person name="Xu X."/>
            <person name="Jackson S.A."/>
        </authorList>
    </citation>
    <scope>NUCLEOTIDE SEQUENCE [LARGE SCALE GENOMIC DNA]</scope>
</reference>
<dbReference type="PANTHER" id="PTHR12741:SF16">
    <property type="entry name" value="CALLOSE SYNTHASE 7"/>
    <property type="match status" value="1"/>
</dbReference>
<comment type="subcellular location">
    <subcellularLocation>
        <location evidence="1">Endomembrane system</location>
    </subcellularLocation>
</comment>
<dbReference type="GO" id="GO:0005886">
    <property type="term" value="C:plasma membrane"/>
    <property type="evidence" value="ECO:0007669"/>
    <property type="project" value="TreeGrafter"/>
</dbReference>
<dbReference type="GO" id="GO:0012505">
    <property type="term" value="C:endomembrane system"/>
    <property type="evidence" value="ECO:0007669"/>
    <property type="project" value="UniProtKB-SubCell"/>
</dbReference>
<evidence type="ECO:0000313" key="4">
    <source>
        <dbReference type="EMBL" id="KYP52264.1"/>
    </source>
</evidence>
<dbReference type="EC" id="2.4.1.-" evidence="4"/>
<dbReference type="STRING" id="3821.A0A151SBS9"/>
<dbReference type="Pfam" id="PF14288">
    <property type="entry name" value="FKS1_dom1"/>
    <property type="match status" value="1"/>
</dbReference>
<accession>A0A151SBS9</accession>
<keyword evidence="4" id="KW-0808">Transferase</keyword>
<dbReference type="EMBL" id="KQ483426">
    <property type="protein sequence ID" value="KYP52264.1"/>
    <property type="molecule type" value="Genomic_DNA"/>
</dbReference>
<evidence type="ECO:0000259" key="3">
    <source>
        <dbReference type="SMART" id="SM01205"/>
    </source>
</evidence>
<protein>
    <submittedName>
        <fullName evidence="4">Callose synthase 6</fullName>
        <ecNumber evidence="4">2.4.1.-</ecNumber>
    </submittedName>
</protein>
<feature type="domain" description="1,3-beta-glucan synthase component FKS1-like" evidence="3">
    <location>
        <begin position="332"/>
        <end position="448"/>
    </location>
</feature>
<dbReference type="InterPro" id="IPR039431">
    <property type="entry name" value="Vta1/CALS_N"/>
</dbReference>
<sequence length="512" mass="59497">MASTSGTKGPFETDWQPTKRFVRAHTINFDDFRDEEGVLVTEIVPSSLSVLVPVLRAALAVEKENPRVAYLCSFYAFEKAHVMDPTSSGHGVRQFKTYLLSKLEKEGELTEKLGKRSDARQLQNYYQQFYEEKIRDGEFTQRPEEMANNVHIATVLHEAMKTMTAPQSMEDKTKRYAEDVDMKRGQYEHYNILPLYAVGVKPAIMKLPEIKAAINALCRMDNLPIPVTHARLGVSIDDYTMPMKRLKKLNDIFDWIASVCGFQKGNVANQREHLILLLANMNIRNNAESTNQLHAEIVEKLMATIFKNYKSWCDYLGCESNLRFLEDYDKQQMELIYIALYLLIWGEASNIRFMPECLCYIFHHMSREVYKILDKNITIHMMSIDPVQGHDDEYFLREVISPIYQVLMKEAKRRNRGKASHSNWRNYDDLNEYFWSNKCFHDLSWPLNSKADFFRHSDETHETARRLSIGTVSLKEKLDAFLERLPLEYESLVTLVNSKPESTPFITAITCN</sequence>
<keyword evidence="4" id="KW-0328">Glycosyltransferase</keyword>
<evidence type="ECO:0000313" key="5">
    <source>
        <dbReference type="Proteomes" id="UP000075243"/>
    </source>
</evidence>
<dbReference type="Proteomes" id="UP000075243">
    <property type="component" value="Unassembled WGS sequence"/>
</dbReference>
<dbReference type="PANTHER" id="PTHR12741">
    <property type="entry name" value="LYST-INTERACTING PROTEIN LIP5 DOPAMINE RESPONSIVE PROTEIN DRG-1"/>
    <property type="match status" value="1"/>
</dbReference>
<dbReference type="Pfam" id="PF04652">
    <property type="entry name" value="Vta1"/>
    <property type="match status" value="1"/>
</dbReference>
<dbReference type="Gramene" id="C.cajan_26615.t">
    <property type="protein sequence ID" value="C.cajan_26615.t"/>
    <property type="gene ID" value="C.cajan_26615"/>
</dbReference>
<organism evidence="4 5">
    <name type="scientific">Cajanus cajan</name>
    <name type="common">Pigeon pea</name>
    <name type="synonym">Cajanus indicus</name>
    <dbReference type="NCBI Taxonomy" id="3821"/>
    <lineage>
        <taxon>Eukaryota</taxon>
        <taxon>Viridiplantae</taxon>
        <taxon>Streptophyta</taxon>
        <taxon>Embryophyta</taxon>
        <taxon>Tracheophyta</taxon>
        <taxon>Spermatophyta</taxon>
        <taxon>Magnoliopsida</taxon>
        <taxon>eudicotyledons</taxon>
        <taxon>Gunneridae</taxon>
        <taxon>Pentapetalae</taxon>
        <taxon>rosids</taxon>
        <taxon>fabids</taxon>
        <taxon>Fabales</taxon>
        <taxon>Fabaceae</taxon>
        <taxon>Papilionoideae</taxon>
        <taxon>50 kb inversion clade</taxon>
        <taxon>NPAAA clade</taxon>
        <taxon>indigoferoid/millettioid clade</taxon>
        <taxon>Phaseoleae</taxon>
        <taxon>Cajanus</taxon>
    </lineage>
</organism>
<dbReference type="OMA" id="HSDETHE"/>
<keyword evidence="5" id="KW-1185">Reference proteome</keyword>
<dbReference type="GO" id="GO:0003843">
    <property type="term" value="F:1,3-beta-D-glucan synthase activity"/>
    <property type="evidence" value="ECO:0007669"/>
    <property type="project" value="TreeGrafter"/>
</dbReference>
<evidence type="ECO:0000256" key="1">
    <source>
        <dbReference type="ARBA" id="ARBA00004308"/>
    </source>
</evidence>
<keyword evidence="2" id="KW-0472">Membrane</keyword>
<dbReference type="Gene3D" id="1.25.40.270">
    <property type="entry name" value="Vacuolar protein sorting-associated protein vta1"/>
    <property type="match status" value="1"/>
</dbReference>
<proteinExistence type="predicted"/>
<gene>
    <name evidence="4" type="ORF">KK1_025868</name>
</gene>